<keyword evidence="5" id="KW-0472">Membrane</keyword>
<evidence type="ECO:0000256" key="1">
    <source>
        <dbReference type="ARBA" id="ARBA00025793"/>
    </source>
</evidence>
<feature type="signal peptide" evidence="6">
    <location>
        <begin position="1"/>
        <end position="27"/>
    </location>
</feature>
<feature type="chain" id="PRO_5025352433" description="Formin-like protein" evidence="6">
    <location>
        <begin position="28"/>
        <end position="775"/>
    </location>
</feature>
<sequence>MAVIFQPWLSRLVFFVFLVSAVPLSHCQFGSPQNIETFYPFDAPSPAPAPNFPSNPPSVIPSLPANPPLLPSSPQLSPPKSSSKRRIAVIVAATAGSTLVFSVLVFCLINRFIVARRGTENGGTDPNGGRPAVPPDEFTRFDGDLKGFIVDENGLDVLYWRKLEGKDSKKSFHKEVFQGPKIEEREGMILYDGSRRKSEPRQEVPLLRGKSSTSHVKVVPGDDDPNRMISLATIAIKDVEKPEPPPPAPPPPPPIPAKKTPAPPPPPPPKAGSVKSSLKPPPAPPKGRPDDNKPGEPSSGTGNGQVKMKALHWDKVNTNTDHSMVWDKIDGGSFRFDGDLMEHLFGYVAATRISPQRNGKAMDGSSSTSNPRAQTQIFILDPRRSQNTAIVLKSLSLSRQGILDALDEGQGLETDTLEKLARISPTEEERSQILEYEGDHTRLADAEAFLYHLLKAVPSAFTRIKAMLFRLNYDSEILQLKESIQTLELGCKELRTRGRLFMKLLEAILKAGNRMNAGTARGNAQAFNLNALRKLSDVKSTDGRTTLLHFVVEEVVRSEGKRCAMNRNSSFGRSSSRGSKGSSNAEGLTPKEEREKEYKMLGLPIVGGLSAEFSNVKKAATIEYDAFAGMNSALTARAADIRQIVSQCATDIEGGFVREMKGFLEEAEGELKILREEQTSVMELVKRTAEYYQAGASKDKRASPLQLFVIVNDFLDMVDHVCIEISRKLQRKTLKTTLGSSSPKSPPRTTVRFPNLPENFMSDKSRSSSSESDKF</sequence>
<feature type="region of interest" description="Disordered" evidence="4">
    <location>
        <begin position="566"/>
        <end position="593"/>
    </location>
</feature>
<evidence type="ECO:0000256" key="5">
    <source>
        <dbReference type="SAM" id="Phobius"/>
    </source>
</evidence>
<comment type="caution">
    <text evidence="8">The sequence shown here is derived from an EMBL/GenBank/DDBJ whole genome shotgun (WGS) entry which is preliminary data.</text>
</comment>
<dbReference type="InterPro" id="IPR015425">
    <property type="entry name" value="FH2_Formin"/>
</dbReference>
<keyword evidence="3" id="KW-0175">Coiled coil</keyword>
<protein>
    <recommendedName>
        <fullName evidence="2">Formin-like protein</fullName>
    </recommendedName>
</protein>
<feature type="region of interest" description="Disordered" evidence="4">
    <location>
        <begin position="192"/>
        <end position="305"/>
    </location>
</feature>
<dbReference type="OrthoDB" id="1668162at2759"/>
<feature type="compositionally biased region" description="Basic and acidic residues" evidence="4">
    <location>
        <begin position="761"/>
        <end position="775"/>
    </location>
</feature>
<dbReference type="AlphaFoldDB" id="A0A6A1V6M4"/>
<dbReference type="Pfam" id="PF02181">
    <property type="entry name" value="FH2"/>
    <property type="match status" value="1"/>
</dbReference>
<feature type="compositionally biased region" description="Low complexity" evidence="4">
    <location>
        <begin position="566"/>
        <end position="584"/>
    </location>
</feature>
<dbReference type="PANTHER" id="PTHR23213">
    <property type="entry name" value="FORMIN-RELATED"/>
    <property type="match status" value="1"/>
</dbReference>
<accession>A0A6A1V6M4</accession>
<evidence type="ECO:0000256" key="3">
    <source>
        <dbReference type="SAM" id="Coils"/>
    </source>
</evidence>
<evidence type="ECO:0000313" key="9">
    <source>
        <dbReference type="Proteomes" id="UP000516437"/>
    </source>
</evidence>
<evidence type="ECO:0000256" key="4">
    <source>
        <dbReference type="SAM" id="MobiDB-lite"/>
    </source>
</evidence>
<comment type="similarity">
    <text evidence="1">Belongs to the formin-like family. Class-I subfamily.</text>
</comment>
<keyword evidence="9" id="KW-1185">Reference proteome</keyword>
<dbReference type="InterPro" id="IPR027643">
    <property type="entry name" value="Formin-like_plant"/>
</dbReference>
<dbReference type="SMART" id="SM00498">
    <property type="entry name" value="FH2"/>
    <property type="match status" value="1"/>
</dbReference>
<feature type="coiled-coil region" evidence="3">
    <location>
        <begin position="657"/>
        <end position="684"/>
    </location>
</feature>
<proteinExistence type="inferred from homology"/>
<evidence type="ECO:0000259" key="7">
    <source>
        <dbReference type="PROSITE" id="PS51444"/>
    </source>
</evidence>
<keyword evidence="6" id="KW-0732">Signal</keyword>
<dbReference type="PANTHER" id="PTHR23213:SF354">
    <property type="entry name" value="FORMIN-LIKE PROTEIN 4"/>
    <property type="match status" value="1"/>
</dbReference>
<dbReference type="SUPFAM" id="SSF101447">
    <property type="entry name" value="Formin homology 2 domain (FH2 domain)"/>
    <property type="match status" value="1"/>
</dbReference>
<organism evidence="8 9">
    <name type="scientific">Morella rubra</name>
    <name type="common">Chinese bayberry</name>
    <dbReference type="NCBI Taxonomy" id="262757"/>
    <lineage>
        <taxon>Eukaryota</taxon>
        <taxon>Viridiplantae</taxon>
        <taxon>Streptophyta</taxon>
        <taxon>Embryophyta</taxon>
        <taxon>Tracheophyta</taxon>
        <taxon>Spermatophyta</taxon>
        <taxon>Magnoliopsida</taxon>
        <taxon>eudicotyledons</taxon>
        <taxon>Gunneridae</taxon>
        <taxon>Pentapetalae</taxon>
        <taxon>rosids</taxon>
        <taxon>fabids</taxon>
        <taxon>Fagales</taxon>
        <taxon>Myricaceae</taxon>
        <taxon>Morella</taxon>
    </lineage>
</organism>
<dbReference type="InterPro" id="IPR042201">
    <property type="entry name" value="FH2_Formin_sf"/>
</dbReference>
<feature type="transmembrane region" description="Helical" evidence="5">
    <location>
        <begin position="87"/>
        <end position="109"/>
    </location>
</feature>
<dbReference type="GO" id="GO:0051015">
    <property type="term" value="F:actin filament binding"/>
    <property type="evidence" value="ECO:0007669"/>
    <property type="project" value="InterPro"/>
</dbReference>
<dbReference type="EMBL" id="RXIC02000025">
    <property type="protein sequence ID" value="KAB1207826.1"/>
    <property type="molecule type" value="Genomic_DNA"/>
</dbReference>
<reference evidence="8 9" key="1">
    <citation type="journal article" date="2019" name="Plant Biotechnol. J.">
        <title>The red bayberry genome and genetic basis of sex determination.</title>
        <authorList>
            <person name="Jia H.M."/>
            <person name="Jia H.J."/>
            <person name="Cai Q.L."/>
            <person name="Wang Y."/>
            <person name="Zhao H.B."/>
            <person name="Yang W.F."/>
            <person name="Wang G.Y."/>
            <person name="Li Y.H."/>
            <person name="Zhan D.L."/>
            <person name="Shen Y.T."/>
            <person name="Niu Q.F."/>
            <person name="Chang L."/>
            <person name="Qiu J."/>
            <person name="Zhao L."/>
            <person name="Xie H.B."/>
            <person name="Fu W.Y."/>
            <person name="Jin J."/>
            <person name="Li X.W."/>
            <person name="Jiao Y."/>
            <person name="Zhou C.C."/>
            <person name="Tu T."/>
            <person name="Chai C.Y."/>
            <person name="Gao J.L."/>
            <person name="Fan L.J."/>
            <person name="van de Weg E."/>
            <person name="Wang J.Y."/>
            <person name="Gao Z.S."/>
        </authorList>
    </citation>
    <scope>NUCLEOTIDE SEQUENCE [LARGE SCALE GENOMIC DNA]</scope>
    <source>
        <tissue evidence="8">Leaves</tissue>
    </source>
</reference>
<feature type="region of interest" description="Disordered" evidence="4">
    <location>
        <begin position="735"/>
        <end position="775"/>
    </location>
</feature>
<evidence type="ECO:0000313" key="8">
    <source>
        <dbReference type="EMBL" id="KAB1207826.1"/>
    </source>
</evidence>
<feature type="domain" description="FH2" evidence="7">
    <location>
        <begin position="298"/>
        <end position="744"/>
    </location>
</feature>
<evidence type="ECO:0000256" key="2">
    <source>
        <dbReference type="RuleBase" id="RU361260"/>
    </source>
</evidence>
<evidence type="ECO:0000256" key="6">
    <source>
        <dbReference type="SAM" id="SignalP"/>
    </source>
</evidence>
<dbReference type="GO" id="GO:0045010">
    <property type="term" value="P:actin nucleation"/>
    <property type="evidence" value="ECO:0007669"/>
    <property type="project" value="InterPro"/>
</dbReference>
<name>A0A6A1V6M4_9ROSI</name>
<dbReference type="Proteomes" id="UP000516437">
    <property type="component" value="Chromosome 7"/>
</dbReference>
<keyword evidence="5" id="KW-1133">Transmembrane helix</keyword>
<gene>
    <name evidence="8" type="ORF">CJ030_MR7G024823</name>
</gene>
<dbReference type="Gene3D" id="1.20.58.2220">
    <property type="entry name" value="Formin, FH2 domain"/>
    <property type="match status" value="1"/>
</dbReference>
<feature type="compositionally biased region" description="Pro residues" evidence="4">
    <location>
        <begin position="244"/>
        <end position="270"/>
    </location>
</feature>
<feature type="compositionally biased region" description="Basic and acidic residues" evidence="4">
    <location>
        <begin position="192"/>
        <end position="202"/>
    </location>
</feature>
<dbReference type="PROSITE" id="PS51444">
    <property type="entry name" value="FH2"/>
    <property type="match status" value="1"/>
</dbReference>
<keyword evidence="5" id="KW-0812">Transmembrane</keyword>